<keyword evidence="4" id="KW-1185">Reference proteome</keyword>
<keyword evidence="1" id="KW-0175">Coiled coil</keyword>
<accession>A0A941EF00</accession>
<dbReference type="Proteomes" id="UP000676325">
    <property type="component" value="Unassembled WGS sequence"/>
</dbReference>
<dbReference type="EMBL" id="JAGSOH010000018">
    <property type="protein sequence ID" value="MBR7826519.1"/>
    <property type="molecule type" value="Genomic_DNA"/>
</dbReference>
<dbReference type="PANTHER" id="PTHR34547">
    <property type="entry name" value="YACP-LIKE NYN DOMAIN PROTEIN"/>
    <property type="match status" value="1"/>
</dbReference>
<gene>
    <name evidence="3" type="ORF">KDK95_09410</name>
</gene>
<sequence>MSGEEPGVDAPAAAPDRSPGGAEHDGGAGGAGDVAAESGVSGAEHDGGVGGVGDVAAESGVSTAADGSDLGPGEAVPDDGGTPSAPAPAPDRAPGAAALSEPVRARVLDFAAQVAGGLPTATLPVSLRPFAKFTPAKRARLAATPLAAALEADAVFRGRVAERVRDTYPEVAEALFAGAIPPAADPRDVAAIVYLLRPEGWVDLLGQAELAARESERALADEHLGDEVARLKAEIDAIREQTKAETERLKAELAAERREGDSLRRRIRQLEADMRRAQAHAREAVSESSAVQNAASMQVSAAEAELRRVRARLAESEAALESARSATRASRGADEVRMRLLLETISEAAAGLQRELAISPTDARPADTVEAVRADTLGAHDVAGQARAADDPAILDALLALPRAHLVVDGYNVTKTGFPTLSLHEQRIRLLKGLGGIAARTGAEVTCVFDGAELGGPVPVPQHKGVRVLFSRGGEIADELIRRLVAAEPQGRPLIVVSSDKEVADGVRRSGARPVPSSMLVRRLGRS</sequence>
<proteinExistence type="predicted"/>
<comment type="caution">
    <text evidence="3">The sequence shown here is derived from an EMBL/GenBank/DDBJ whole genome shotgun (WGS) entry which is preliminary data.</text>
</comment>
<dbReference type="Pfam" id="PF05991">
    <property type="entry name" value="NYN_YacP"/>
    <property type="match status" value="1"/>
</dbReference>
<evidence type="ECO:0000256" key="2">
    <source>
        <dbReference type="SAM" id="MobiDB-lite"/>
    </source>
</evidence>
<feature type="region of interest" description="Disordered" evidence="2">
    <location>
        <begin position="1"/>
        <end position="98"/>
    </location>
</feature>
<feature type="coiled-coil region" evidence="1">
    <location>
        <begin position="221"/>
        <end position="326"/>
    </location>
</feature>
<organism evidence="3 4">
    <name type="scientific">Actinospica acidithermotolerans</name>
    <dbReference type="NCBI Taxonomy" id="2828514"/>
    <lineage>
        <taxon>Bacteria</taxon>
        <taxon>Bacillati</taxon>
        <taxon>Actinomycetota</taxon>
        <taxon>Actinomycetes</taxon>
        <taxon>Catenulisporales</taxon>
        <taxon>Actinospicaceae</taxon>
        <taxon>Actinospica</taxon>
    </lineage>
</organism>
<evidence type="ECO:0000313" key="3">
    <source>
        <dbReference type="EMBL" id="MBR7826519.1"/>
    </source>
</evidence>
<dbReference type="AlphaFoldDB" id="A0A941EF00"/>
<evidence type="ECO:0000256" key="1">
    <source>
        <dbReference type="SAM" id="Coils"/>
    </source>
</evidence>
<protein>
    <submittedName>
        <fullName evidence="3">NYN domain-containing protein</fullName>
    </submittedName>
</protein>
<name>A0A941EF00_9ACTN</name>
<dbReference type="RefSeq" id="WP_212517666.1">
    <property type="nucleotide sequence ID" value="NZ_JAGSOH010000018.1"/>
</dbReference>
<feature type="compositionally biased region" description="Low complexity" evidence="2">
    <location>
        <begin position="33"/>
        <end position="42"/>
    </location>
</feature>
<dbReference type="InterPro" id="IPR010298">
    <property type="entry name" value="YacP-like"/>
</dbReference>
<evidence type="ECO:0000313" key="4">
    <source>
        <dbReference type="Proteomes" id="UP000676325"/>
    </source>
</evidence>
<reference evidence="3" key="1">
    <citation type="submission" date="2021-04" db="EMBL/GenBank/DDBJ databases">
        <title>Genome based classification of Actinospica acidithermotolerans sp. nov., an actinobacterium isolated from an Indonesian hot spring.</title>
        <authorList>
            <person name="Kusuma A.B."/>
            <person name="Putra K.E."/>
            <person name="Nafisah S."/>
            <person name="Loh J."/>
            <person name="Nouioui I."/>
            <person name="Goodfellow M."/>
        </authorList>
    </citation>
    <scope>NUCLEOTIDE SEQUENCE</scope>
    <source>
        <strain evidence="3">MGRD01-02</strain>
    </source>
</reference>
<dbReference type="PANTHER" id="PTHR34547:SF1">
    <property type="entry name" value="YACP-LIKE NYN DOMAIN PROTEIN"/>
    <property type="match status" value="1"/>
</dbReference>